<dbReference type="AlphaFoldDB" id="A0A1G2HK20"/>
<evidence type="ECO:0000313" key="3">
    <source>
        <dbReference type="Proteomes" id="UP000177190"/>
    </source>
</evidence>
<feature type="transmembrane region" description="Helical" evidence="1">
    <location>
        <begin position="65"/>
        <end position="85"/>
    </location>
</feature>
<dbReference type="Proteomes" id="UP000177190">
    <property type="component" value="Unassembled WGS sequence"/>
</dbReference>
<proteinExistence type="predicted"/>
<gene>
    <name evidence="2" type="ORF">A2812_03110</name>
</gene>
<evidence type="ECO:0000256" key="1">
    <source>
        <dbReference type="SAM" id="Phobius"/>
    </source>
</evidence>
<sequence length="135" mass="15325">MKKLMLVYALAFIANWIWETLHSILYINYKGGLITDFILFRAALADAVIILVLIFIGQKLGRYKALFIATGGFIIAIIIEIWALQTGRWEYNSLMPIVPIIRTGLTPTIQLAITAYIVEKIVFGLKNQKIFKYGT</sequence>
<dbReference type="EMBL" id="MHOM01000048">
    <property type="protein sequence ID" value="OGZ62864.1"/>
    <property type="molecule type" value="Genomic_DNA"/>
</dbReference>
<comment type="caution">
    <text evidence="2">The sequence shown here is derived from an EMBL/GenBank/DDBJ whole genome shotgun (WGS) entry which is preliminary data.</text>
</comment>
<feature type="transmembrane region" description="Helical" evidence="1">
    <location>
        <begin position="7"/>
        <end position="27"/>
    </location>
</feature>
<accession>A0A1G2HK20</accession>
<dbReference type="STRING" id="1802200.A2812_03110"/>
<protein>
    <submittedName>
        <fullName evidence="2">Uncharacterized protein</fullName>
    </submittedName>
</protein>
<keyword evidence="1" id="KW-0812">Transmembrane</keyword>
<keyword evidence="1" id="KW-1133">Transmembrane helix</keyword>
<keyword evidence="1" id="KW-0472">Membrane</keyword>
<evidence type="ECO:0000313" key="2">
    <source>
        <dbReference type="EMBL" id="OGZ62864.1"/>
    </source>
</evidence>
<feature type="transmembrane region" description="Helical" evidence="1">
    <location>
        <begin position="97"/>
        <end position="118"/>
    </location>
</feature>
<reference evidence="2 3" key="1">
    <citation type="journal article" date="2016" name="Nat. Commun.">
        <title>Thousands of microbial genomes shed light on interconnected biogeochemical processes in an aquifer system.</title>
        <authorList>
            <person name="Anantharaman K."/>
            <person name="Brown C.T."/>
            <person name="Hug L.A."/>
            <person name="Sharon I."/>
            <person name="Castelle C.J."/>
            <person name="Probst A.J."/>
            <person name="Thomas B.C."/>
            <person name="Singh A."/>
            <person name="Wilkins M.J."/>
            <person name="Karaoz U."/>
            <person name="Brodie E.L."/>
            <person name="Williams K.H."/>
            <person name="Hubbard S.S."/>
            <person name="Banfield J.F."/>
        </authorList>
    </citation>
    <scope>NUCLEOTIDE SEQUENCE [LARGE SCALE GENOMIC DNA]</scope>
</reference>
<organism evidence="2 3">
    <name type="scientific">Candidatus Staskawiczbacteria bacterium RIFCSPHIGHO2_01_FULL_36_16</name>
    <dbReference type="NCBI Taxonomy" id="1802200"/>
    <lineage>
        <taxon>Bacteria</taxon>
        <taxon>Candidatus Staskawicziibacteriota</taxon>
    </lineage>
</organism>
<name>A0A1G2HK20_9BACT</name>
<feature type="transmembrane region" description="Helical" evidence="1">
    <location>
        <begin position="33"/>
        <end position="56"/>
    </location>
</feature>